<evidence type="ECO:0000313" key="2">
    <source>
        <dbReference type="Proteomes" id="UP000234882"/>
    </source>
</evidence>
<protein>
    <submittedName>
        <fullName evidence="1">Uncharacterized protein</fullName>
    </submittedName>
</protein>
<dbReference type="KEGG" id="paru:CYR75_05250"/>
<keyword evidence="2" id="KW-1185">Reference proteome</keyword>
<evidence type="ECO:0000313" key="1">
    <source>
        <dbReference type="EMBL" id="AUM73771.1"/>
    </source>
</evidence>
<name>A0A2K9MDQ6_9RHOB</name>
<organism evidence="1 2">
    <name type="scientific">Paracoccus jeotgali</name>
    <dbReference type="NCBI Taxonomy" id="2065379"/>
    <lineage>
        <taxon>Bacteria</taxon>
        <taxon>Pseudomonadati</taxon>
        <taxon>Pseudomonadota</taxon>
        <taxon>Alphaproteobacteria</taxon>
        <taxon>Rhodobacterales</taxon>
        <taxon>Paracoccaceae</taxon>
        <taxon>Paracoccus</taxon>
    </lineage>
</organism>
<dbReference type="EMBL" id="CP025583">
    <property type="protein sequence ID" value="AUM73771.1"/>
    <property type="molecule type" value="Genomic_DNA"/>
</dbReference>
<gene>
    <name evidence="1" type="ORF">CYR75_05250</name>
</gene>
<dbReference type="Proteomes" id="UP000234882">
    <property type="component" value="Chromosome"/>
</dbReference>
<accession>A0A2K9MDQ6</accession>
<sequence>MIEWAIGRGLRTARAREDNYFSPLIIIFVNKARGVIFRKQTVDFRLCSCRLGATLATLNLGKVGLYLGHLFIVDSRDQLCAARLQCLEVNRCCMTQHSGQVLHVLS</sequence>
<dbReference type="AlphaFoldDB" id="A0A2K9MDQ6"/>
<proteinExistence type="predicted"/>
<reference evidence="2" key="1">
    <citation type="submission" date="2017-12" db="EMBL/GenBank/DDBJ databases">
        <title>Genomic analysis of Paracoccus sp. CBA4604.</title>
        <authorList>
            <person name="Roh S.W."/>
            <person name="Kim J.Y."/>
            <person name="Kim J.S."/>
        </authorList>
    </citation>
    <scope>NUCLEOTIDE SEQUENCE [LARGE SCALE GENOMIC DNA]</scope>
    <source>
        <strain evidence="2">CBA4604</strain>
    </source>
</reference>